<gene>
    <name evidence="5" type="ORF">MNBD_GAMMA08-272</name>
</gene>
<dbReference type="InterPro" id="IPR015943">
    <property type="entry name" value="WD40/YVTN_repeat-like_dom_sf"/>
</dbReference>
<organism evidence="5">
    <name type="scientific">hydrothermal vent metagenome</name>
    <dbReference type="NCBI Taxonomy" id="652676"/>
    <lineage>
        <taxon>unclassified sequences</taxon>
        <taxon>metagenomes</taxon>
        <taxon>ecological metagenomes</taxon>
    </lineage>
</organism>
<proteinExistence type="predicted"/>
<keyword evidence="2" id="KW-0604">Photosystem II</keyword>
<evidence type="ECO:0000313" key="5">
    <source>
        <dbReference type="EMBL" id="VAW61143.1"/>
    </source>
</evidence>
<dbReference type="Gene3D" id="2.130.10.10">
    <property type="entry name" value="YVTN repeat-like/Quinoprotein amine dehydrogenase"/>
    <property type="match status" value="1"/>
</dbReference>
<keyword evidence="1" id="KW-0602">Photosynthesis</keyword>
<feature type="non-terminal residue" evidence="5">
    <location>
        <position position="449"/>
    </location>
</feature>
<dbReference type="AlphaFoldDB" id="A0A3B0X9S3"/>
<evidence type="ECO:0000256" key="1">
    <source>
        <dbReference type="ARBA" id="ARBA00022531"/>
    </source>
</evidence>
<dbReference type="PANTHER" id="PTHR47199:SF2">
    <property type="entry name" value="PHOTOSYSTEM II STABILITY_ASSEMBLY FACTOR HCF136, CHLOROPLASTIC"/>
    <property type="match status" value="1"/>
</dbReference>
<sequence>MSEKIKTKAGIRKTKTNLLSPRNLLFLFAAFTFTVSTYLAFTQAPFPTPFKAKVFLSKDWWQYPIEQNAFTRLPVITSSISDVFVLPDGKNIWIVGDNGLILHSSDGGKNWQQQSIGAATATQSIDQKQTSDNSSWSFFKQAHAADKIDKTKTQAKTLAKNNEQKRPTRSTIKKRQLDKLKKDSKKPTASSNSNLSPTPPAPPTPALEESNSKLKSSNTPDPSTNLNAVHFSDALNGWVVGDRGTILHTVDGGNSWATQTSGSSRSLNSVQFLDKGLRGWAVGNGTILHTADGGKSWAAQTSGASSWLTSVQFLDKGLRGWTVGNGGTILHTADGGKSWAAQTSGASSWLTSVQFLDKGLRGWAVGDEGTILHTVDGGKSWAAQTSESSSNLESVQFLDKGLRGWAVGREGTILHTVDGGKSWAAQTSGSSSRLRSVQFLDKGLRGWVV</sequence>
<feature type="domain" description="Photosynthesis system II assembly factor Ycf48/Hcf136-like" evidence="4">
    <location>
        <begin position="350"/>
        <end position="424"/>
    </location>
</feature>
<feature type="compositionally biased region" description="Low complexity" evidence="3">
    <location>
        <begin position="187"/>
        <end position="196"/>
    </location>
</feature>
<evidence type="ECO:0000259" key="4">
    <source>
        <dbReference type="Pfam" id="PF14870"/>
    </source>
</evidence>
<dbReference type="GO" id="GO:0015979">
    <property type="term" value="P:photosynthesis"/>
    <property type="evidence" value="ECO:0007669"/>
    <property type="project" value="UniProtKB-KW"/>
</dbReference>
<feature type="domain" description="Photosynthesis system II assembly factor Ycf48/Hcf136-like" evidence="4">
    <location>
        <begin position="225"/>
        <end position="298"/>
    </location>
</feature>
<dbReference type="Pfam" id="PF14870">
    <property type="entry name" value="PSII_BNR"/>
    <property type="match status" value="2"/>
</dbReference>
<dbReference type="EMBL" id="UOFH01000174">
    <property type="protein sequence ID" value="VAW61143.1"/>
    <property type="molecule type" value="Genomic_DNA"/>
</dbReference>
<protein>
    <recommendedName>
        <fullName evidence="4">Photosynthesis system II assembly factor Ycf48/Hcf136-like domain-containing protein</fullName>
    </recommendedName>
</protein>
<accession>A0A3B0X9S3</accession>
<evidence type="ECO:0000256" key="3">
    <source>
        <dbReference type="SAM" id="MobiDB-lite"/>
    </source>
</evidence>
<dbReference type="GO" id="GO:0009523">
    <property type="term" value="C:photosystem II"/>
    <property type="evidence" value="ECO:0007669"/>
    <property type="project" value="UniProtKB-KW"/>
</dbReference>
<feature type="compositionally biased region" description="Polar residues" evidence="3">
    <location>
        <begin position="213"/>
        <end position="225"/>
    </location>
</feature>
<dbReference type="PANTHER" id="PTHR47199">
    <property type="entry name" value="PHOTOSYSTEM II STABILITY/ASSEMBLY FACTOR HCF136, CHLOROPLASTIC"/>
    <property type="match status" value="1"/>
</dbReference>
<name>A0A3B0X9S3_9ZZZZ</name>
<feature type="region of interest" description="Disordered" evidence="3">
    <location>
        <begin position="156"/>
        <end position="225"/>
    </location>
</feature>
<dbReference type="SUPFAM" id="SSF110296">
    <property type="entry name" value="Oligoxyloglucan reducing end-specific cellobiohydrolase"/>
    <property type="match status" value="1"/>
</dbReference>
<evidence type="ECO:0000256" key="2">
    <source>
        <dbReference type="ARBA" id="ARBA00023276"/>
    </source>
</evidence>
<reference evidence="5" key="1">
    <citation type="submission" date="2018-06" db="EMBL/GenBank/DDBJ databases">
        <authorList>
            <person name="Zhirakovskaya E."/>
        </authorList>
    </citation>
    <scope>NUCLEOTIDE SEQUENCE</scope>
</reference>
<dbReference type="InterPro" id="IPR028203">
    <property type="entry name" value="PSII_CF48-like_dom"/>
</dbReference>